<dbReference type="STRING" id="646529.Desaci_3114"/>
<dbReference type="HOGENOM" id="CLU_112019_0_0_9"/>
<dbReference type="eggNOG" id="ENOG5032K78">
    <property type="taxonomic scope" value="Bacteria"/>
</dbReference>
<feature type="transmembrane region" description="Helical" evidence="1">
    <location>
        <begin position="35"/>
        <end position="53"/>
    </location>
</feature>
<sequence>MNQQMINDLEKAYGLIIQANKDMIYVWYHQILFTWRWWLSLVFTIVPWAAWIVKRRKDSTNRLLYAGVITILISSWLDVVGILFGLWSYHAEVIPLSPAFIPWDFTLLPVITMAFLQYKPMVNPLVKAVIFSLIGSFGAQPLFVVLGYYSPKHWHHYYSFPIFFGIYLVAHFVVTRDNFKRL</sequence>
<dbReference type="KEGG" id="dai:Desaci_3114"/>
<feature type="transmembrane region" description="Helical" evidence="1">
    <location>
        <begin position="65"/>
        <end position="87"/>
    </location>
</feature>
<dbReference type="OrthoDB" id="1679483at2"/>
<keyword evidence="1" id="KW-0472">Membrane</keyword>
<feature type="transmembrane region" description="Helical" evidence="1">
    <location>
        <begin position="155"/>
        <end position="174"/>
    </location>
</feature>
<name>I4D895_DESAJ</name>
<dbReference type="RefSeq" id="WP_014828010.1">
    <property type="nucleotide sequence ID" value="NC_018068.1"/>
</dbReference>
<protein>
    <submittedName>
        <fullName evidence="2">Uncharacterized protein</fullName>
    </submittedName>
</protein>
<keyword evidence="1" id="KW-0812">Transmembrane</keyword>
<keyword evidence="1" id="KW-1133">Transmembrane helix</keyword>
<reference evidence="2 3" key="1">
    <citation type="journal article" date="2012" name="J. Bacteriol.">
        <title>Complete genome sequences of Desulfosporosinus orientis DSM765T, Desulfosporosinus youngiae DSM17734T, Desulfosporosinus meridiei DSM13257T, and Desulfosporosinus acidiphilus DSM22704T.</title>
        <authorList>
            <person name="Pester M."/>
            <person name="Brambilla E."/>
            <person name="Alazard D."/>
            <person name="Rattei T."/>
            <person name="Weinmaier T."/>
            <person name="Han J."/>
            <person name="Lucas S."/>
            <person name="Lapidus A."/>
            <person name="Cheng J.F."/>
            <person name="Goodwin L."/>
            <person name="Pitluck S."/>
            <person name="Peters L."/>
            <person name="Ovchinnikova G."/>
            <person name="Teshima H."/>
            <person name="Detter J.C."/>
            <person name="Han C.S."/>
            <person name="Tapia R."/>
            <person name="Land M.L."/>
            <person name="Hauser L."/>
            <person name="Kyrpides N.C."/>
            <person name="Ivanova N.N."/>
            <person name="Pagani I."/>
            <person name="Huntmann M."/>
            <person name="Wei C.L."/>
            <person name="Davenport K.W."/>
            <person name="Daligault H."/>
            <person name="Chain P.S."/>
            <person name="Chen A."/>
            <person name="Mavromatis K."/>
            <person name="Markowitz V."/>
            <person name="Szeto E."/>
            <person name="Mikhailova N."/>
            <person name="Pati A."/>
            <person name="Wagner M."/>
            <person name="Woyke T."/>
            <person name="Ollivier B."/>
            <person name="Klenk H.P."/>
            <person name="Spring S."/>
            <person name="Loy A."/>
        </authorList>
    </citation>
    <scope>NUCLEOTIDE SEQUENCE [LARGE SCALE GENOMIC DNA]</scope>
    <source>
        <strain evidence="3">DSM 22704 / JCM 16185 / SJ4</strain>
    </source>
</reference>
<dbReference type="NCBIfam" id="NF041644">
    <property type="entry name" value="CBO0543_fam"/>
    <property type="match status" value="1"/>
</dbReference>
<accession>I4D895</accession>
<evidence type="ECO:0000313" key="2">
    <source>
        <dbReference type="EMBL" id="AFM42019.1"/>
    </source>
</evidence>
<dbReference type="AlphaFoldDB" id="I4D895"/>
<keyword evidence="3" id="KW-1185">Reference proteome</keyword>
<organism evidence="2 3">
    <name type="scientific">Desulfosporosinus acidiphilus (strain DSM 22704 / JCM 16185 / SJ4)</name>
    <dbReference type="NCBI Taxonomy" id="646529"/>
    <lineage>
        <taxon>Bacteria</taxon>
        <taxon>Bacillati</taxon>
        <taxon>Bacillota</taxon>
        <taxon>Clostridia</taxon>
        <taxon>Eubacteriales</taxon>
        <taxon>Desulfitobacteriaceae</taxon>
        <taxon>Desulfosporosinus</taxon>
    </lineage>
</organism>
<dbReference type="InterPro" id="IPR048147">
    <property type="entry name" value="CBO0543-like"/>
</dbReference>
<feature type="transmembrane region" description="Helical" evidence="1">
    <location>
        <begin position="99"/>
        <end position="116"/>
    </location>
</feature>
<proteinExistence type="predicted"/>
<feature type="transmembrane region" description="Helical" evidence="1">
    <location>
        <begin position="128"/>
        <end position="149"/>
    </location>
</feature>
<dbReference type="Proteomes" id="UP000002892">
    <property type="component" value="Chromosome"/>
</dbReference>
<evidence type="ECO:0000256" key="1">
    <source>
        <dbReference type="SAM" id="Phobius"/>
    </source>
</evidence>
<gene>
    <name evidence="2" type="ordered locus">Desaci_3114</name>
</gene>
<evidence type="ECO:0000313" key="3">
    <source>
        <dbReference type="Proteomes" id="UP000002892"/>
    </source>
</evidence>
<dbReference type="EMBL" id="CP003639">
    <property type="protein sequence ID" value="AFM42019.1"/>
    <property type="molecule type" value="Genomic_DNA"/>
</dbReference>